<dbReference type="EMBL" id="JAEKJA010000008">
    <property type="protein sequence ID" value="MBJ3776355.1"/>
    <property type="molecule type" value="Genomic_DNA"/>
</dbReference>
<dbReference type="AlphaFoldDB" id="A0A934IQT3"/>
<dbReference type="Proteomes" id="UP000609531">
    <property type="component" value="Unassembled WGS sequence"/>
</dbReference>
<sequence>MVRNDHLYDYVMVMDHNQMPRVRGGGSAIFVHVARSGFGATEGCIAFPSAAWRRQVVPMGPYLVGVEARPAR</sequence>
<accession>A0A934IQT3</accession>
<evidence type="ECO:0008006" key="3">
    <source>
        <dbReference type="Google" id="ProtNLM"/>
    </source>
</evidence>
<evidence type="ECO:0000313" key="1">
    <source>
        <dbReference type="EMBL" id="MBJ3776355.1"/>
    </source>
</evidence>
<keyword evidence="2" id="KW-1185">Reference proteome</keyword>
<gene>
    <name evidence="1" type="ORF">JCR33_11680</name>
</gene>
<dbReference type="PANTHER" id="PTHR38589">
    <property type="entry name" value="BLR0621 PROTEIN"/>
    <property type="match status" value="1"/>
</dbReference>
<dbReference type="RefSeq" id="WP_198882257.1">
    <property type="nucleotide sequence ID" value="NZ_JAEKJA010000008.1"/>
</dbReference>
<name>A0A934IQT3_9HYPH</name>
<dbReference type="PANTHER" id="PTHR38589:SF1">
    <property type="entry name" value="BLR0621 PROTEIN"/>
    <property type="match status" value="1"/>
</dbReference>
<comment type="caution">
    <text evidence="1">The sequence shown here is derived from an EMBL/GenBank/DDBJ whole genome shotgun (WGS) entry which is preliminary data.</text>
</comment>
<reference evidence="1" key="1">
    <citation type="submission" date="2020-12" db="EMBL/GenBank/DDBJ databases">
        <title>Bacterial taxonomy.</title>
        <authorList>
            <person name="Pan X."/>
        </authorList>
    </citation>
    <scope>NUCLEOTIDE SEQUENCE</scope>
    <source>
        <strain evidence="1">B2012</strain>
    </source>
</reference>
<organism evidence="1 2">
    <name type="scientific">Acuticoccus mangrovi</name>
    <dbReference type="NCBI Taxonomy" id="2796142"/>
    <lineage>
        <taxon>Bacteria</taxon>
        <taxon>Pseudomonadati</taxon>
        <taxon>Pseudomonadota</taxon>
        <taxon>Alphaproteobacteria</taxon>
        <taxon>Hyphomicrobiales</taxon>
        <taxon>Amorphaceae</taxon>
        <taxon>Acuticoccus</taxon>
    </lineage>
</organism>
<protein>
    <recommendedName>
        <fullName evidence="3">YkuD domain-containing protein</fullName>
    </recommendedName>
</protein>
<evidence type="ECO:0000313" key="2">
    <source>
        <dbReference type="Proteomes" id="UP000609531"/>
    </source>
</evidence>
<proteinExistence type="predicted"/>